<evidence type="ECO:0000313" key="7">
    <source>
        <dbReference type="Proteomes" id="UP000242415"/>
    </source>
</evidence>
<evidence type="ECO:0000256" key="1">
    <source>
        <dbReference type="ARBA" id="ARBA00009986"/>
    </source>
</evidence>
<comment type="similarity">
    <text evidence="1 4">Belongs to the aldehyde dehydrogenase family.</text>
</comment>
<dbReference type="PANTHER" id="PTHR42991:SF1">
    <property type="entry name" value="ALDEHYDE DEHYDROGENASE"/>
    <property type="match status" value="1"/>
</dbReference>
<dbReference type="STRING" id="405436.SAMN05444365_10974"/>
<evidence type="ECO:0000256" key="4">
    <source>
        <dbReference type="RuleBase" id="RU003345"/>
    </source>
</evidence>
<dbReference type="Gene3D" id="3.40.309.10">
    <property type="entry name" value="Aldehyde Dehydrogenase, Chain A, domain 2"/>
    <property type="match status" value="1"/>
</dbReference>
<proteinExistence type="inferred from homology"/>
<keyword evidence="7" id="KW-1185">Reference proteome</keyword>
<sequence>MSDARSFWVAGQAAVGERTFEVRHPYDGRLVASVSVPTPAQVDAAVSAARAVADEAAAMPAYARAEALHHVANRLAERSEEIARLITAENGKPVKWARGEVTRAISTFRWAAEEARRWSGDLQRLDTDPAAVGRIALTRRFPRGPVLAIAPFNFPLNLVAHKVAPAIAVGAPVIIKPAPKTPLSALVLGELLAETALPAGMWSVLPLPNEETAALVTDPRLPVVSFTGSGPVGWAIQKTVPHKHVTLELGGNAAAVVCPDWSSEADLDVAAGRIATFATYQAGQSCISVQRVIADRSIAGALAARVAAAVAAQRTGDPWDDSTDVGPLIDEAAAIRVQSWVDEAVAAGARVLTGGTRDGATVAPTVLVDVPADAKVSCEEVFGPVLVIEAVDGVDAAFARVNDSRYGLQAGVFTRDLQIAFRAHRELEVGGVVIGDVPSYRADQMPYGGVKESGVGREGVRYAMEDYTYERVLVLTGLPL</sequence>
<dbReference type="FunFam" id="3.40.605.10:FF:000020">
    <property type="entry name" value="Aldehyde dehydrogenase"/>
    <property type="match status" value="1"/>
</dbReference>
<dbReference type="PANTHER" id="PTHR42991">
    <property type="entry name" value="ALDEHYDE DEHYDROGENASE"/>
    <property type="match status" value="1"/>
</dbReference>
<dbReference type="EMBL" id="FNPH01000009">
    <property type="protein sequence ID" value="SDZ29051.1"/>
    <property type="molecule type" value="Genomic_DNA"/>
</dbReference>
<feature type="domain" description="Aldehyde dehydrogenase" evidence="5">
    <location>
        <begin position="18"/>
        <end position="470"/>
    </location>
</feature>
<gene>
    <name evidence="6" type="ORF">SAMN05444365_10974</name>
</gene>
<dbReference type="InterPro" id="IPR016162">
    <property type="entry name" value="Ald_DH_N"/>
</dbReference>
<name>A0A1H3RUW5_9ACTN</name>
<dbReference type="RefSeq" id="WP_091560122.1">
    <property type="nucleotide sequence ID" value="NZ_FNPH01000009.1"/>
</dbReference>
<dbReference type="Pfam" id="PF00171">
    <property type="entry name" value="Aldedh"/>
    <property type="match status" value="1"/>
</dbReference>
<dbReference type="InterPro" id="IPR016161">
    <property type="entry name" value="Ald_DH/histidinol_DH"/>
</dbReference>
<keyword evidence="2 4" id="KW-0560">Oxidoreductase</keyword>
<feature type="active site" evidence="3">
    <location>
        <position position="248"/>
    </location>
</feature>
<dbReference type="InterPro" id="IPR051020">
    <property type="entry name" value="ALDH-related_metabolic_enz"/>
</dbReference>
<dbReference type="SUPFAM" id="SSF53720">
    <property type="entry name" value="ALDH-like"/>
    <property type="match status" value="1"/>
</dbReference>
<dbReference type="PROSITE" id="PS00687">
    <property type="entry name" value="ALDEHYDE_DEHYDR_GLU"/>
    <property type="match status" value="1"/>
</dbReference>
<evidence type="ECO:0000256" key="2">
    <source>
        <dbReference type="ARBA" id="ARBA00023002"/>
    </source>
</evidence>
<dbReference type="Gene3D" id="3.40.605.10">
    <property type="entry name" value="Aldehyde Dehydrogenase, Chain A, domain 1"/>
    <property type="match status" value="1"/>
</dbReference>
<dbReference type="InterPro" id="IPR029510">
    <property type="entry name" value="Ald_DH_CS_GLU"/>
</dbReference>
<evidence type="ECO:0000259" key="5">
    <source>
        <dbReference type="Pfam" id="PF00171"/>
    </source>
</evidence>
<dbReference type="InterPro" id="IPR016163">
    <property type="entry name" value="Ald_DH_C"/>
</dbReference>
<dbReference type="InterPro" id="IPR015590">
    <property type="entry name" value="Aldehyde_DH_dom"/>
</dbReference>
<reference evidence="7" key="1">
    <citation type="submission" date="2016-10" db="EMBL/GenBank/DDBJ databases">
        <authorList>
            <person name="Varghese N."/>
            <person name="Submissions S."/>
        </authorList>
    </citation>
    <scope>NUCLEOTIDE SEQUENCE [LARGE SCALE GENOMIC DNA]</scope>
    <source>
        <strain evidence="7">DSM 45245</strain>
    </source>
</reference>
<accession>A0A1H3RUW5</accession>
<organism evidence="6 7">
    <name type="scientific">Micromonospora pattaloongensis</name>
    <dbReference type="NCBI Taxonomy" id="405436"/>
    <lineage>
        <taxon>Bacteria</taxon>
        <taxon>Bacillati</taxon>
        <taxon>Actinomycetota</taxon>
        <taxon>Actinomycetes</taxon>
        <taxon>Micromonosporales</taxon>
        <taxon>Micromonosporaceae</taxon>
        <taxon>Micromonospora</taxon>
    </lineage>
</organism>
<dbReference type="AlphaFoldDB" id="A0A1H3RUW5"/>
<protein>
    <submittedName>
        <fullName evidence="6">Succinate semialdehyde dehydrogenase</fullName>
    </submittedName>
</protein>
<dbReference type="Proteomes" id="UP000242415">
    <property type="component" value="Unassembled WGS sequence"/>
</dbReference>
<dbReference type="OrthoDB" id="3955596at2"/>
<evidence type="ECO:0000313" key="6">
    <source>
        <dbReference type="EMBL" id="SDZ29051.1"/>
    </source>
</evidence>
<evidence type="ECO:0000256" key="3">
    <source>
        <dbReference type="PROSITE-ProRule" id="PRU10007"/>
    </source>
</evidence>
<dbReference type="GO" id="GO:0008911">
    <property type="term" value="F:lactaldehyde dehydrogenase (NAD+) activity"/>
    <property type="evidence" value="ECO:0007669"/>
    <property type="project" value="TreeGrafter"/>
</dbReference>